<gene>
    <name evidence="3" type="ORF">E1202_17140</name>
</gene>
<dbReference type="Gene3D" id="3.40.50.1820">
    <property type="entry name" value="alpha/beta hydrolase"/>
    <property type="match status" value="1"/>
</dbReference>
<dbReference type="Pfam" id="PF12697">
    <property type="entry name" value="Abhydrolase_6"/>
    <property type="match status" value="1"/>
</dbReference>
<evidence type="ECO:0000313" key="3">
    <source>
        <dbReference type="EMBL" id="TDD87040.1"/>
    </source>
</evidence>
<dbReference type="AlphaFoldDB" id="A0A4R5BPC9"/>
<protein>
    <submittedName>
        <fullName evidence="3">Alpha/beta hydrolase</fullName>
    </submittedName>
</protein>
<accession>A0A4R5BPC9</accession>
<name>A0A4R5BPC9_9PSEU</name>
<dbReference type="PRINTS" id="PR00111">
    <property type="entry name" value="ABHYDROLASE"/>
</dbReference>
<dbReference type="PRINTS" id="PR00412">
    <property type="entry name" value="EPOXHYDRLASE"/>
</dbReference>
<evidence type="ECO:0000259" key="2">
    <source>
        <dbReference type="Pfam" id="PF12697"/>
    </source>
</evidence>
<dbReference type="InterPro" id="IPR050266">
    <property type="entry name" value="AB_hydrolase_sf"/>
</dbReference>
<reference evidence="3 4" key="1">
    <citation type="submission" date="2019-03" db="EMBL/GenBank/DDBJ databases">
        <title>Draft genome sequences of novel Actinobacteria.</title>
        <authorList>
            <person name="Sahin N."/>
            <person name="Ay H."/>
            <person name="Saygin H."/>
        </authorList>
    </citation>
    <scope>NUCLEOTIDE SEQUENCE [LARGE SCALE GENOMIC DNA]</scope>
    <source>
        <strain evidence="3 4">5K548</strain>
    </source>
</reference>
<dbReference type="Proteomes" id="UP000294723">
    <property type="component" value="Unassembled WGS sequence"/>
</dbReference>
<sequence>MINESVIQQHYEELAKFRYTHAETERNAMRGKNLTMITSDSVHIAFDDEGNGLPIVLLHGYGCRRGHWEYQREALLEAGYRVVAVDLRGHGESDTPKHGQTLARLGQDVRELLEQLDLHDVTLVGHSMGVCVALAMFTVSGFDRITRFVSVDQSPKIINDEEWSWGVKNVTWKNVDDCVHWRFKWSNEELEPALPAGSAMGEEPWEKFDHQAVIKLFVDHFVADWRDTLPRLPMPTWVVTSRFTNYYHLEGMEWFANEVPDGRLSVFEHSGHNPHVSEASEFNRCLLEFLGDN</sequence>
<feature type="domain" description="AB hydrolase-1" evidence="2">
    <location>
        <begin position="55"/>
        <end position="283"/>
    </location>
</feature>
<dbReference type="InterPro" id="IPR029058">
    <property type="entry name" value="AB_hydrolase_fold"/>
</dbReference>
<keyword evidence="4" id="KW-1185">Reference proteome</keyword>
<dbReference type="EMBL" id="SMLA01000025">
    <property type="protein sequence ID" value="TDD87040.1"/>
    <property type="molecule type" value="Genomic_DNA"/>
</dbReference>
<proteinExistence type="predicted"/>
<evidence type="ECO:0000256" key="1">
    <source>
        <dbReference type="ARBA" id="ARBA00022801"/>
    </source>
</evidence>
<comment type="caution">
    <text evidence="3">The sequence shown here is derived from an EMBL/GenBank/DDBJ whole genome shotgun (WGS) entry which is preliminary data.</text>
</comment>
<dbReference type="SUPFAM" id="SSF53474">
    <property type="entry name" value="alpha/beta-Hydrolases"/>
    <property type="match status" value="1"/>
</dbReference>
<organism evidence="3 4">
    <name type="scientific">Saccharopolyspora karakumensis</name>
    <dbReference type="NCBI Taxonomy" id="2530386"/>
    <lineage>
        <taxon>Bacteria</taxon>
        <taxon>Bacillati</taxon>
        <taxon>Actinomycetota</taxon>
        <taxon>Actinomycetes</taxon>
        <taxon>Pseudonocardiales</taxon>
        <taxon>Pseudonocardiaceae</taxon>
        <taxon>Saccharopolyspora</taxon>
    </lineage>
</organism>
<dbReference type="PANTHER" id="PTHR43798:SF31">
    <property type="entry name" value="AB HYDROLASE SUPERFAMILY PROTEIN YCLE"/>
    <property type="match status" value="1"/>
</dbReference>
<dbReference type="InterPro" id="IPR000073">
    <property type="entry name" value="AB_hydrolase_1"/>
</dbReference>
<dbReference type="RefSeq" id="WP_132684164.1">
    <property type="nucleotide sequence ID" value="NZ_SMLA01000025.1"/>
</dbReference>
<dbReference type="GO" id="GO:0016787">
    <property type="term" value="F:hydrolase activity"/>
    <property type="evidence" value="ECO:0007669"/>
    <property type="project" value="UniProtKB-KW"/>
</dbReference>
<dbReference type="PANTHER" id="PTHR43798">
    <property type="entry name" value="MONOACYLGLYCEROL LIPASE"/>
    <property type="match status" value="1"/>
</dbReference>
<dbReference type="GO" id="GO:0016020">
    <property type="term" value="C:membrane"/>
    <property type="evidence" value="ECO:0007669"/>
    <property type="project" value="TreeGrafter"/>
</dbReference>
<keyword evidence="1 3" id="KW-0378">Hydrolase</keyword>
<evidence type="ECO:0000313" key="4">
    <source>
        <dbReference type="Proteomes" id="UP000294723"/>
    </source>
</evidence>
<dbReference type="InterPro" id="IPR000639">
    <property type="entry name" value="Epox_hydrolase-like"/>
</dbReference>